<keyword evidence="1" id="KW-1133">Transmembrane helix</keyword>
<keyword evidence="3" id="KW-1185">Reference proteome</keyword>
<keyword evidence="1" id="KW-0472">Membrane</keyword>
<protein>
    <submittedName>
        <fullName evidence="2">Uncharacterized protein</fullName>
    </submittedName>
</protein>
<dbReference type="AlphaFoldDB" id="A0A5N7BE41"/>
<sequence>MPREFFFSVVYFFFFFFFFLFPCPLPSPYLWLERRAKRVDHLLQVVQPVAG</sequence>
<feature type="transmembrane region" description="Helical" evidence="1">
    <location>
        <begin position="6"/>
        <end position="32"/>
    </location>
</feature>
<evidence type="ECO:0000313" key="2">
    <source>
        <dbReference type="EMBL" id="KAE8379969.1"/>
    </source>
</evidence>
<name>A0A5N7BE41_9EURO</name>
<proteinExistence type="predicted"/>
<dbReference type="Proteomes" id="UP000326198">
    <property type="component" value="Unassembled WGS sequence"/>
</dbReference>
<reference evidence="2 3" key="1">
    <citation type="submission" date="2019-04" db="EMBL/GenBank/DDBJ databases">
        <title>Friends and foes A comparative genomics studyof 23 Aspergillus species from section Flavi.</title>
        <authorList>
            <consortium name="DOE Joint Genome Institute"/>
            <person name="Kjaerbolling I."/>
            <person name="Vesth T."/>
            <person name="Frisvad J.C."/>
            <person name="Nybo J.L."/>
            <person name="Theobald S."/>
            <person name="Kildgaard S."/>
            <person name="Isbrandt T."/>
            <person name="Kuo A."/>
            <person name="Sato A."/>
            <person name="Lyhne E.K."/>
            <person name="Kogle M.E."/>
            <person name="Wiebenga A."/>
            <person name="Kun R.S."/>
            <person name="Lubbers R.J."/>
            <person name="Makela M.R."/>
            <person name="Barry K."/>
            <person name="Chovatia M."/>
            <person name="Clum A."/>
            <person name="Daum C."/>
            <person name="Haridas S."/>
            <person name="He G."/>
            <person name="LaButti K."/>
            <person name="Lipzen A."/>
            <person name="Mondo S."/>
            <person name="Riley R."/>
            <person name="Salamov A."/>
            <person name="Simmons B.A."/>
            <person name="Magnuson J.K."/>
            <person name="Henrissat B."/>
            <person name="Mortensen U.H."/>
            <person name="Larsen T.O."/>
            <person name="Devries R.P."/>
            <person name="Grigoriev I.V."/>
            <person name="Machida M."/>
            <person name="Baker S.E."/>
            <person name="Andersen M.R."/>
        </authorList>
    </citation>
    <scope>NUCLEOTIDE SEQUENCE [LARGE SCALE GENOMIC DNA]</scope>
    <source>
        <strain evidence="2 3">IBT 29228</strain>
    </source>
</reference>
<accession>A0A5N7BE41</accession>
<dbReference type="EMBL" id="ML736187">
    <property type="protein sequence ID" value="KAE8379969.1"/>
    <property type="molecule type" value="Genomic_DNA"/>
</dbReference>
<evidence type="ECO:0000313" key="3">
    <source>
        <dbReference type="Proteomes" id="UP000326198"/>
    </source>
</evidence>
<keyword evidence="1" id="KW-0812">Transmembrane</keyword>
<evidence type="ECO:0000256" key="1">
    <source>
        <dbReference type="SAM" id="Phobius"/>
    </source>
</evidence>
<organism evidence="2 3">
    <name type="scientific">Aspergillus bertholletiae</name>
    <dbReference type="NCBI Taxonomy" id="1226010"/>
    <lineage>
        <taxon>Eukaryota</taxon>
        <taxon>Fungi</taxon>
        <taxon>Dikarya</taxon>
        <taxon>Ascomycota</taxon>
        <taxon>Pezizomycotina</taxon>
        <taxon>Eurotiomycetes</taxon>
        <taxon>Eurotiomycetidae</taxon>
        <taxon>Eurotiales</taxon>
        <taxon>Aspergillaceae</taxon>
        <taxon>Aspergillus</taxon>
        <taxon>Aspergillus subgen. Circumdati</taxon>
    </lineage>
</organism>
<gene>
    <name evidence="2" type="ORF">BDV26DRAFT_151705</name>
</gene>